<feature type="transmembrane region" description="Helical" evidence="9">
    <location>
        <begin position="274"/>
        <end position="293"/>
    </location>
</feature>
<reference evidence="12" key="1">
    <citation type="journal article" date="2019" name="Int. J. Syst. Evol. Microbiol.">
        <title>The Global Catalogue of Microorganisms (GCM) 10K type strain sequencing project: providing services to taxonomists for standard genome sequencing and annotation.</title>
        <authorList>
            <consortium name="The Broad Institute Genomics Platform"/>
            <consortium name="The Broad Institute Genome Sequencing Center for Infectious Disease"/>
            <person name="Wu L."/>
            <person name="Ma J."/>
        </authorList>
    </citation>
    <scope>NUCLEOTIDE SEQUENCE [LARGE SCALE GENOMIC DNA]</scope>
    <source>
        <strain evidence="12">JCM 17979</strain>
    </source>
</reference>
<proteinExistence type="inferred from homology"/>
<feature type="transmembrane region" description="Helical" evidence="9">
    <location>
        <begin position="373"/>
        <end position="391"/>
    </location>
</feature>
<evidence type="ECO:0000256" key="4">
    <source>
        <dbReference type="ARBA" id="ARBA00022475"/>
    </source>
</evidence>
<feature type="compositionally biased region" description="Pro residues" evidence="8">
    <location>
        <begin position="19"/>
        <end position="46"/>
    </location>
</feature>
<evidence type="ECO:0000256" key="3">
    <source>
        <dbReference type="ARBA" id="ARBA00022448"/>
    </source>
</evidence>
<feature type="transmembrane region" description="Helical" evidence="9">
    <location>
        <begin position="155"/>
        <end position="173"/>
    </location>
</feature>
<feature type="transmembrane region" description="Helical" evidence="9">
    <location>
        <begin position="211"/>
        <end position="232"/>
    </location>
</feature>
<keyword evidence="7 9" id="KW-0472">Membrane</keyword>
<accession>A0ABP9CKA1</accession>
<organism evidence="11 12">
    <name type="scientific">Actinomycetospora chlora</name>
    <dbReference type="NCBI Taxonomy" id="663608"/>
    <lineage>
        <taxon>Bacteria</taxon>
        <taxon>Bacillati</taxon>
        <taxon>Actinomycetota</taxon>
        <taxon>Actinomycetes</taxon>
        <taxon>Pseudonocardiales</taxon>
        <taxon>Pseudonocardiaceae</taxon>
        <taxon>Actinomycetospora</taxon>
    </lineage>
</organism>
<dbReference type="RefSeq" id="WP_345423319.1">
    <property type="nucleotide sequence ID" value="NZ_BAABHO010000064.1"/>
</dbReference>
<evidence type="ECO:0000256" key="5">
    <source>
        <dbReference type="ARBA" id="ARBA00022692"/>
    </source>
</evidence>
<dbReference type="Gene3D" id="1.20.1720.10">
    <property type="entry name" value="Multidrug resistance protein D"/>
    <property type="match status" value="1"/>
</dbReference>
<dbReference type="InterPro" id="IPR020846">
    <property type="entry name" value="MFS_dom"/>
</dbReference>
<dbReference type="Pfam" id="PF07690">
    <property type="entry name" value="MFS_1"/>
    <property type="match status" value="1"/>
</dbReference>
<keyword evidence="5 9" id="KW-0812">Transmembrane</keyword>
<keyword evidence="3" id="KW-0813">Transport</keyword>
<comment type="caution">
    <text evidence="11">The sequence shown here is derived from an EMBL/GenBank/DDBJ whole genome shotgun (WGS) entry which is preliminary data.</text>
</comment>
<gene>
    <name evidence="11" type="ORF">GCM10023200_53640</name>
</gene>
<protein>
    <submittedName>
        <fullName evidence="11">DHA2 family efflux MFS transporter permease subunit</fullName>
    </submittedName>
</protein>
<feature type="compositionally biased region" description="Polar residues" evidence="8">
    <location>
        <begin position="1"/>
        <end position="14"/>
    </location>
</feature>
<keyword evidence="12" id="KW-1185">Reference proteome</keyword>
<name>A0ABP9CKA1_9PSEU</name>
<feature type="transmembrane region" description="Helical" evidence="9">
    <location>
        <begin position="524"/>
        <end position="542"/>
    </location>
</feature>
<evidence type="ECO:0000313" key="12">
    <source>
        <dbReference type="Proteomes" id="UP001500928"/>
    </source>
</evidence>
<evidence type="ECO:0000259" key="10">
    <source>
        <dbReference type="PROSITE" id="PS50850"/>
    </source>
</evidence>
<dbReference type="NCBIfam" id="TIGR00711">
    <property type="entry name" value="efflux_EmrB"/>
    <property type="match status" value="1"/>
</dbReference>
<evidence type="ECO:0000256" key="1">
    <source>
        <dbReference type="ARBA" id="ARBA00004651"/>
    </source>
</evidence>
<feature type="region of interest" description="Disordered" evidence="8">
    <location>
        <begin position="1"/>
        <end position="47"/>
    </location>
</feature>
<evidence type="ECO:0000313" key="11">
    <source>
        <dbReference type="EMBL" id="GAA4809164.1"/>
    </source>
</evidence>
<dbReference type="PANTHER" id="PTHR42718:SF9">
    <property type="entry name" value="MAJOR FACILITATOR SUPERFAMILY MULTIDRUG TRANSPORTER MFSC"/>
    <property type="match status" value="1"/>
</dbReference>
<evidence type="ECO:0000256" key="8">
    <source>
        <dbReference type="SAM" id="MobiDB-lite"/>
    </source>
</evidence>
<dbReference type="CDD" id="cd17503">
    <property type="entry name" value="MFS_LmrB_MDR_like"/>
    <property type="match status" value="1"/>
</dbReference>
<dbReference type="PRINTS" id="PR01036">
    <property type="entry name" value="TCRTETB"/>
</dbReference>
<dbReference type="PROSITE" id="PS50850">
    <property type="entry name" value="MFS"/>
    <property type="match status" value="1"/>
</dbReference>
<comment type="similarity">
    <text evidence="2">Belongs to the major facilitator superfamily. EmrB family.</text>
</comment>
<evidence type="ECO:0000256" key="7">
    <source>
        <dbReference type="ARBA" id="ARBA00023136"/>
    </source>
</evidence>
<dbReference type="InterPro" id="IPR004638">
    <property type="entry name" value="EmrB-like"/>
</dbReference>
<comment type="subcellular location">
    <subcellularLocation>
        <location evidence="1">Cell membrane</location>
        <topology evidence="1">Multi-pass membrane protein</topology>
    </subcellularLocation>
</comment>
<feature type="transmembrane region" description="Helical" evidence="9">
    <location>
        <begin position="93"/>
        <end position="112"/>
    </location>
</feature>
<dbReference type="InterPro" id="IPR011701">
    <property type="entry name" value="MFS"/>
</dbReference>
<dbReference type="PANTHER" id="PTHR42718">
    <property type="entry name" value="MAJOR FACILITATOR SUPERFAMILY MULTIDRUG TRANSPORTER MFSC"/>
    <property type="match status" value="1"/>
</dbReference>
<feature type="transmembrane region" description="Helical" evidence="9">
    <location>
        <begin position="54"/>
        <end position="81"/>
    </location>
</feature>
<feature type="transmembrane region" description="Helical" evidence="9">
    <location>
        <begin position="403"/>
        <end position="422"/>
    </location>
</feature>
<evidence type="ECO:0000256" key="6">
    <source>
        <dbReference type="ARBA" id="ARBA00022989"/>
    </source>
</evidence>
<sequence>MSTETSAGPDTETVSAPSTPAPPLEPAPAPPAAPAGPASGPPPTPAAPASSGPWVVSLIVLVVGMFMSVLDVSIVNVAIPAMQKDFGATTEDIQWVATSYSLALGVIVPASAWLGERIGLKRAYIFSLVGFAAGSALCGLAWNLDSMIAFRILQAIPGGVIPVVALSMLYRIVPREKIGAAMGMYGLGIIVAPAVGPTLGGYLVEYVDWRLIFFINVPIGVLGAIAAVVLLPSFTGGAAKRFDLPGFLAIAAGLFSLLLALSEGESWGWTSYRVLILLTFGSLCLALFVVIELEVDHPLLDVRVFRFWPFTNSLILITVISIGLFGVLFYIPVYLQQFQGMGAFDSGLLLLPQALVMAVMMPLAGRIYDRFGARWPAVIGLSVMTIGTFMLRDVTIDTPHTHLQWILAFRAGGIGLAMMPIMTNGLSAVPPQNTSGASAFNNLVQRTSSAMGLAAMTALMTGEQAQGMSDMGGLMGAHGAQPMTTGGAGDAAGSAAGHTAALLQSYTMDQAATGLVFTNAFDDLMLITSALSAVAVGFALLLRSKPSSTGEKVVVEA</sequence>
<feature type="transmembrane region" description="Helical" evidence="9">
    <location>
        <begin position="124"/>
        <end position="143"/>
    </location>
</feature>
<dbReference type="InterPro" id="IPR036259">
    <property type="entry name" value="MFS_trans_sf"/>
</dbReference>
<dbReference type="Proteomes" id="UP001500928">
    <property type="component" value="Unassembled WGS sequence"/>
</dbReference>
<keyword evidence="6 9" id="KW-1133">Transmembrane helix</keyword>
<keyword evidence="4" id="KW-1003">Cell membrane</keyword>
<dbReference type="Gene3D" id="1.20.1250.20">
    <property type="entry name" value="MFS general substrate transporter like domains"/>
    <property type="match status" value="1"/>
</dbReference>
<feature type="transmembrane region" description="Helical" evidence="9">
    <location>
        <begin position="347"/>
        <end position="367"/>
    </location>
</feature>
<evidence type="ECO:0000256" key="2">
    <source>
        <dbReference type="ARBA" id="ARBA00008537"/>
    </source>
</evidence>
<dbReference type="EMBL" id="BAABHO010000064">
    <property type="protein sequence ID" value="GAA4809164.1"/>
    <property type="molecule type" value="Genomic_DNA"/>
</dbReference>
<evidence type="ECO:0000256" key="9">
    <source>
        <dbReference type="SAM" id="Phobius"/>
    </source>
</evidence>
<feature type="transmembrane region" description="Helical" evidence="9">
    <location>
        <begin position="185"/>
        <end position="204"/>
    </location>
</feature>
<feature type="transmembrane region" description="Helical" evidence="9">
    <location>
        <begin position="313"/>
        <end position="335"/>
    </location>
</feature>
<dbReference type="SUPFAM" id="SSF103473">
    <property type="entry name" value="MFS general substrate transporter"/>
    <property type="match status" value="1"/>
</dbReference>
<feature type="domain" description="Major facilitator superfamily (MFS) profile" evidence="10">
    <location>
        <begin position="57"/>
        <end position="547"/>
    </location>
</feature>
<feature type="transmembrane region" description="Helical" evidence="9">
    <location>
        <begin position="244"/>
        <end position="262"/>
    </location>
</feature>